<dbReference type="AlphaFoldDB" id="A0A512SVM1"/>
<dbReference type="HAMAP" id="MF_00003">
    <property type="entry name" value="RbfA"/>
    <property type="match status" value="1"/>
</dbReference>
<dbReference type="GO" id="GO:0005829">
    <property type="term" value="C:cytosol"/>
    <property type="evidence" value="ECO:0007669"/>
    <property type="project" value="TreeGrafter"/>
</dbReference>
<feature type="compositionally biased region" description="Acidic residues" evidence="4">
    <location>
        <begin position="139"/>
        <end position="150"/>
    </location>
</feature>
<keyword evidence="6" id="KW-1185">Reference proteome</keyword>
<name>A0A512SVM1_9MICO</name>
<dbReference type="Pfam" id="PF02033">
    <property type="entry name" value="RBFA"/>
    <property type="match status" value="1"/>
</dbReference>
<comment type="subcellular location">
    <subcellularLocation>
        <location evidence="3">Cytoplasm</location>
    </subcellularLocation>
</comment>
<dbReference type="SUPFAM" id="SSF89919">
    <property type="entry name" value="Ribosome-binding factor A, RbfA"/>
    <property type="match status" value="1"/>
</dbReference>
<proteinExistence type="inferred from homology"/>
<evidence type="ECO:0000313" key="6">
    <source>
        <dbReference type="Proteomes" id="UP000321793"/>
    </source>
</evidence>
<dbReference type="PANTHER" id="PTHR33515">
    <property type="entry name" value="RIBOSOME-BINDING FACTOR A, CHLOROPLASTIC-RELATED"/>
    <property type="match status" value="1"/>
</dbReference>
<gene>
    <name evidence="3" type="primary">rbfA</name>
    <name evidence="5" type="ORF">KLO01_00470</name>
</gene>
<dbReference type="Gene3D" id="3.30.300.20">
    <property type="match status" value="1"/>
</dbReference>
<evidence type="ECO:0000256" key="2">
    <source>
        <dbReference type="ARBA" id="ARBA00022517"/>
    </source>
</evidence>
<dbReference type="OrthoDB" id="307788at2"/>
<feature type="region of interest" description="Disordered" evidence="4">
    <location>
        <begin position="120"/>
        <end position="183"/>
    </location>
</feature>
<evidence type="ECO:0000256" key="1">
    <source>
        <dbReference type="ARBA" id="ARBA00022490"/>
    </source>
</evidence>
<dbReference type="NCBIfam" id="TIGR00082">
    <property type="entry name" value="rbfA"/>
    <property type="match status" value="1"/>
</dbReference>
<dbReference type="EMBL" id="BKBA01000001">
    <property type="protein sequence ID" value="GEQ12000.1"/>
    <property type="molecule type" value="Genomic_DNA"/>
</dbReference>
<comment type="similarity">
    <text evidence="3">Belongs to the RbfA family.</text>
</comment>
<organism evidence="5 6">
    <name type="scientific">Knoellia locipacati</name>
    <dbReference type="NCBI Taxonomy" id="882824"/>
    <lineage>
        <taxon>Bacteria</taxon>
        <taxon>Bacillati</taxon>
        <taxon>Actinomycetota</taxon>
        <taxon>Actinomycetes</taxon>
        <taxon>Micrococcales</taxon>
        <taxon>Intrasporangiaceae</taxon>
        <taxon>Knoellia</taxon>
    </lineage>
</organism>
<keyword evidence="2 3" id="KW-0690">Ribosome biogenesis</keyword>
<dbReference type="PANTHER" id="PTHR33515:SF1">
    <property type="entry name" value="RIBOSOME-BINDING FACTOR A, CHLOROPLASTIC-RELATED"/>
    <property type="match status" value="1"/>
</dbReference>
<accession>A0A512SVM1</accession>
<feature type="compositionally biased region" description="Low complexity" evidence="4">
    <location>
        <begin position="120"/>
        <end position="132"/>
    </location>
</feature>
<dbReference type="PROSITE" id="PS01319">
    <property type="entry name" value="RBFA"/>
    <property type="match status" value="1"/>
</dbReference>
<feature type="compositionally biased region" description="Acidic residues" evidence="4">
    <location>
        <begin position="173"/>
        <end position="183"/>
    </location>
</feature>
<keyword evidence="1 3" id="KW-0963">Cytoplasm</keyword>
<dbReference type="GO" id="GO:0043024">
    <property type="term" value="F:ribosomal small subunit binding"/>
    <property type="evidence" value="ECO:0007669"/>
    <property type="project" value="TreeGrafter"/>
</dbReference>
<evidence type="ECO:0000256" key="4">
    <source>
        <dbReference type="SAM" id="MobiDB-lite"/>
    </source>
</evidence>
<comment type="function">
    <text evidence="3">One of several proteins that assist in the late maturation steps of the functional core of the 30S ribosomal subunit. Associates with free 30S ribosomal subunits (but not with 30S subunits that are part of 70S ribosomes or polysomes). Required for efficient processing of 16S rRNA. May interact with the 5'-terminal helix region of 16S rRNA.</text>
</comment>
<dbReference type="InterPro" id="IPR015946">
    <property type="entry name" value="KH_dom-like_a/b"/>
</dbReference>
<comment type="subunit">
    <text evidence="3">Monomer. Binds 30S ribosomal subunits, but not 50S ribosomal subunits or 70S ribosomes.</text>
</comment>
<protein>
    <recommendedName>
        <fullName evidence="3">Ribosome-binding factor A</fullName>
    </recommendedName>
</protein>
<dbReference type="RefSeq" id="WP_147061538.1">
    <property type="nucleotide sequence ID" value="NZ_BAABDN010000001.1"/>
</dbReference>
<dbReference type="InterPro" id="IPR000238">
    <property type="entry name" value="RbfA"/>
</dbReference>
<evidence type="ECO:0000256" key="3">
    <source>
        <dbReference type="HAMAP-Rule" id="MF_00003"/>
    </source>
</evidence>
<feature type="compositionally biased region" description="Low complexity" evidence="4">
    <location>
        <begin position="155"/>
        <end position="167"/>
    </location>
</feature>
<sequence>MADAARARKVADRIKTLIAAGLDPIVKDPDLGFVTVTDVRVTNDLQHASVFYTVFGDEDQRAKTAYLLATNKGKLRSHVGRNLGIRLTPSLEFIADAIPETAAHLEVLLAEARERDAQVAAAATGASYAGDADPYRHDDDEDEDEDDEAAPEAPPATDDAAAGATTAERADDATDDTDDTDRA</sequence>
<dbReference type="InterPro" id="IPR023799">
    <property type="entry name" value="RbfA_dom_sf"/>
</dbReference>
<dbReference type="GO" id="GO:0030490">
    <property type="term" value="P:maturation of SSU-rRNA"/>
    <property type="evidence" value="ECO:0007669"/>
    <property type="project" value="UniProtKB-UniRule"/>
</dbReference>
<evidence type="ECO:0000313" key="5">
    <source>
        <dbReference type="EMBL" id="GEQ12000.1"/>
    </source>
</evidence>
<comment type="caution">
    <text evidence="5">The sequence shown here is derived from an EMBL/GenBank/DDBJ whole genome shotgun (WGS) entry which is preliminary data.</text>
</comment>
<dbReference type="Proteomes" id="UP000321793">
    <property type="component" value="Unassembled WGS sequence"/>
</dbReference>
<reference evidence="5 6" key="1">
    <citation type="submission" date="2019-07" db="EMBL/GenBank/DDBJ databases">
        <title>Whole genome shotgun sequence of Knoellia locipacati NBRC 109775.</title>
        <authorList>
            <person name="Hosoyama A."/>
            <person name="Uohara A."/>
            <person name="Ohji S."/>
            <person name="Ichikawa N."/>
        </authorList>
    </citation>
    <scope>NUCLEOTIDE SEQUENCE [LARGE SCALE GENOMIC DNA]</scope>
    <source>
        <strain evidence="5 6">NBRC 109775</strain>
    </source>
</reference>
<dbReference type="InterPro" id="IPR020053">
    <property type="entry name" value="Ribosome-bd_factorA_CS"/>
</dbReference>